<evidence type="ECO:0000313" key="5">
    <source>
        <dbReference type="EMBL" id="MBB6628600.1"/>
    </source>
</evidence>
<feature type="region of interest" description="Disordered" evidence="3">
    <location>
        <begin position="55"/>
        <end position="125"/>
    </location>
</feature>
<dbReference type="PANTHER" id="PTHR47235">
    <property type="entry name" value="BLR6548 PROTEIN"/>
    <property type="match status" value="1"/>
</dbReference>
<comment type="similarity">
    <text evidence="1">Belongs to the leucine-binding protein family.</text>
</comment>
<feature type="compositionally biased region" description="Gly residues" evidence="3">
    <location>
        <begin position="55"/>
        <end position="65"/>
    </location>
</feature>
<gene>
    <name evidence="5" type="ORF">H5V45_14840</name>
</gene>
<keyword evidence="2" id="KW-0732">Signal</keyword>
<dbReference type="PANTHER" id="PTHR47235:SF1">
    <property type="entry name" value="BLR6548 PROTEIN"/>
    <property type="match status" value="1"/>
</dbReference>
<organism evidence="5 6">
    <name type="scientific">Nocardioides luti</name>
    <dbReference type="NCBI Taxonomy" id="2761101"/>
    <lineage>
        <taxon>Bacteria</taxon>
        <taxon>Bacillati</taxon>
        <taxon>Actinomycetota</taxon>
        <taxon>Actinomycetes</taxon>
        <taxon>Propionibacteriales</taxon>
        <taxon>Nocardioidaceae</taxon>
        <taxon>Nocardioides</taxon>
    </lineage>
</organism>
<comment type="caution">
    <text evidence="5">The sequence shown here is derived from an EMBL/GenBank/DDBJ whole genome shotgun (WGS) entry which is preliminary data.</text>
</comment>
<feature type="domain" description="Leucine-binding protein" evidence="4">
    <location>
        <begin position="134"/>
        <end position="478"/>
    </location>
</feature>
<evidence type="ECO:0000259" key="4">
    <source>
        <dbReference type="Pfam" id="PF13458"/>
    </source>
</evidence>
<dbReference type="EMBL" id="JACKXE010000001">
    <property type="protein sequence ID" value="MBB6628600.1"/>
    <property type="molecule type" value="Genomic_DNA"/>
</dbReference>
<keyword evidence="6" id="KW-1185">Reference proteome</keyword>
<dbReference type="Pfam" id="PF13458">
    <property type="entry name" value="Peripla_BP_6"/>
    <property type="match status" value="1"/>
</dbReference>
<protein>
    <submittedName>
        <fullName evidence="5">ABC transporter substrate-binding protein</fullName>
    </submittedName>
</protein>
<dbReference type="InterPro" id="IPR028082">
    <property type="entry name" value="Peripla_BP_I"/>
</dbReference>
<evidence type="ECO:0000313" key="6">
    <source>
        <dbReference type="Proteomes" id="UP000523955"/>
    </source>
</evidence>
<accession>A0A7X0RI87</accession>
<sequence>MLERRVRPDRRGATRRGSLALSAGVAVLSLVLAACGSQLDPGTVAQVNGGAAGAQGGTVPGGDGSGTQADGTAPGSTGGGAGSSTTGGGGTTGGDGGGGGGSAPTGDGANAPTGQTKAGGCDGFKNGPGITDSTITIGNSSDISGPVPGLFEQSQDAVKAYVAYFNQTSDICGRKLALKAYDSRTDASADQQAYTKACDETFAMVGSMSAFDSGGAGAAEGCGLPDIRTAAVTGDRDSCGTCFGAQSTNAAEFENAVPDYVKKNFPDAAAHAAMLYINAGAAAENGKIQAEAMGRRGMHFDYVQGIDVSEFNYAPYVQQMKDKGVNYVQMIASPAQFVRLAQAMQQQGFDPDVFMLDPTAYSPDYVENGGDAAEGTTVFVNFTPFEEASSNKEEQLYLSWLQQVKPGAKPGFFGLFAWSAARLFVQQATALGGKLTRDAMVQSVSKVDDWTANGLHSPQHVGSKHTGDCWRFLQLKGGKWTPVGGTKYACNGVTTVN</sequence>
<name>A0A7X0RI87_9ACTN</name>
<dbReference type="PROSITE" id="PS51257">
    <property type="entry name" value="PROKAR_LIPOPROTEIN"/>
    <property type="match status" value="1"/>
</dbReference>
<dbReference type="RefSeq" id="WP_185253640.1">
    <property type="nucleotide sequence ID" value="NZ_JACKXE010000001.1"/>
</dbReference>
<dbReference type="AlphaFoldDB" id="A0A7X0RI87"/>
<dbReference type="InterPro" id="IPR028081">
    <property type="entry name" value="Leu-bd"/>
</dbReference>
<proteinExistence type="inferred from homology"/>
<reference evidence="5 6" key="1">
    <citation type="submission" date="2020-08" db="EMBL/GenBank/DDBJ databases">
        <authorList>
            <person name="Seo M.-J."/>
        </authorList>
    </citation>
    <scope>NUCLEOTIDE SEQUENCE [LARGE SCALE GENOMIC DNA]</scope>
    <source>
        <strain evidence="5 6">KIGAM211</strain>
    </source>
</reference>
<dbReference type="Proteomes" id="UP000523955">
    <property type="component" value="Unassembled WGS sequence"/>
</dbReference>
<evidence type="ECO:0000256" key="2">
    <source>
        <dbReference type="ARBA" id="ARBA00022729"/>
    </source>
</evidence>
<dbReference type="Gene3D" id="3.40.50.2300">
    <property type="match status" value="2"/>
</dbReference>
<evidence type="ECO:0000256" key="1">
    <source>
        <dbReference type="ARBA" id="ARBA00010062"/>
    </source>
</evidence>
<feature type="compositionally biased region" description="Gly residues" evidence="3">
    <location>
        <begin position="76"/>
        <end position="103"/>
    </location>
</feature>
<dbReference type="SUPFAM" id="SSF53822">
    <property type="entry name" value="Periplasmic binding protein-like I"/>
    <property type="match status" value="1"/>
</dbReference>
<evidence type="ECO:0000256" key="3">
    <source>
        <dbReference type="SAM" id="MobiDB-lite"/>
    </source>
</evidence>